<comment type="function">
    <text evidence="1">Involved in DNA recombination.</text>
</comment>
<dbReference type="OrthoDB" id="370725at2"/>
<feature type="region of interest" description="Disordered" evidence="6">
    <location>
        <begin position="353"/>
        <end position="385"/>
    </location>
</feature>
<dbReference type="EMBL" id="CP011005">
    <property type="protein sequence ID" value="AJT41582.1"/>
    <property type="molecule type" value="Genomic_DNA"/>
</dbReference>
<keyword evidence="3 5" id="KW-0175">Coiled coil</keyword>
<organism evidence="7 8">
    <name type="scientific">Psychromicrobium lacuslunae</name>
    <dbReference type="NCBI Taxonomy" id="1618207"/>
    <lineage>
        <taxon>Bacteria</taxon>
        <taxon>Bacillati</taxon>
        <taxon>Actinomycetota</taxon>
        <taxon>Actinomycetes</taxon>
        <taxon>Micrococcales</taxon>
        <taxon>Micrococcaceae</taxon>
        <taxon>Psychromicrobium</taxon>
    </lineage>
</organism>
<dbReference type="PATRIC" id="fig|1618207.4.peg.1777"/>
<evidence type="ECO:0000313" key="8">
    <source>
        <dbReference type="Proteomes" id="UP000061839"/>
    </source>
</evidence>
<evidence type="ECO:0000256" key="5">
    <source>
        <dbReference type="SAM" id="Coils"/>
    </source>
</evidence>
<dbReference type="AlphaFoldDB" id="A0A0D4BYT0"/>
<dbReference type="InterPro" id="IPR003798">
    <property type="entry name" value="DNA_recombination_RmuC"/>
</dbReference>
<evidence type="ECO:0000256" key="4">
    <source>
        <dbReference type="ARBA" id="ARBA00023172"/>
    </source>
</evidence>
<dbReference type="PANTHER" id="PTHR30563">
    <property type="entry name" value="DNA RECOMBINATION PROTEIN RMUC"/>
    <property type="match status" value="1"/>
</dbReference>
<evidence type="ECO:0000256" key="1">
    <source>
        <dbReference type="ARBA" id="ARBA00003416"/>
    </source>
</evidence>
<dbReference type="KEGG" id="ari:UM93_08770"/>
<dbReference type="GO" id="GO:0006310">
    <property type="term" value="P:DNA recombination"/>
    <property type="evidence" value="ECO:0007669"/>
    <property type="project" value="UniProtKB-KW"/>
</dbReference>
<name>A0A0D4BYT0_9MICC</name>
<dbReference type="PANTHER" id="PTHR30563:SF0">
    <property type="entry name" value="DNA RECOMBINATION PROTEIN RMUC"/>
    <property type="match status" value="1"/>
</dbReference>
<evidence type="ECO:0000313" key="7">
    <source>
        <dbReference type="EMBL" id="AJT41582.1"/>
    </source>
</evidence>
<comment type="similarity">
    <text evidence="2">Belongs to the RmuC family.</text>
</comment>
<evidence type="ECO:0000256" key="2">
    <source>
        <dbReference type="ARBA" id="ARBA00009840"/>
    </source>
</evidence>
<evidence type="ECO:0000256" key="3">
    <source>
        <dbReference type="ARBA" id="ARBA00023054"/>
    </source>
</evidence>
<dbReference type="Proteomes" id="UP000061839">
    <property type="component" value="Chromosome"/>
</dbReference>
<gene>
    <name evidence="7" type="ORF">UM93_08770</name>
</gene>
<dbReference type="HOGENOM" id="CLU_024057_1_1_11"/>
<dbReference type="Pfam" id="PF02646">
    <property type="entry name" value="RmuC"/>
    <property type="match status" value="1"/>
</dbReference>
<feature type="compositionally biased region" description="Basic and acidic residues" evidence="6">
    <location>
        <begin position="374"/>
        <end position="385"/>
    </location>
</feature>
<dbReference type="STRING" id="1618207.UM93_08770"/>
<feature type="compositionally biased region" description="Polar residues" evidence="6">
    <location>
        <begin position="355"/>
        <end position="368"/>
    </location>
</feature>
<dbReference type="RefSeq" id="WP_045075055.1">
    <property type="nucleotide sequence ID" value="NZ_CP011005.1"/>
</dbReference>
<accession>A0A0D4BYT0</accession>
<protein>
    <submittedName>
        <fullName evidence="7">Recombinase RmuC</fullName>
    </submittedName>
</protein>
<keyword evidence="8" id="KW-1185">Reference proteome</keyword>
<keyword evidence="4" id="KW-0233">DNA recombination</keyword>
<feature type="coiled-coil region" evidence="5">
    <location>
        <begin position="27"/>
        <end position="61"/>
    </location>
</feature>
<reference evidence="7 8" key="1">
    <citation type="journal article" date="2015" name="Genome Announc.">
        <title>Complete Genome Sequencing of Protease-Producing Novel Arthrobacter sp. Strain IHBB 11108 Using PacBio Single-Molecule Real-Time Sequencing Technology.</title>
        <authorList>
            <person name="Kiran S."/>
            <person name="Swarnkar M.K."/>
            <person name="Pal M."/>
            <person name="Thakur R."/>
            <person name="Tewari R."/>
            <person name="Singh A.K."/>
            <person name="Gulati A."/>
        </authorList>
    </citation>
    <scope>NUCLEOTIDE SEQUENCE [LARGE SCALE GENOMIC DNA]</scope>
    <source>
        <strain evidence="7 8">IHBB 11108</strain>
    </source>
</reference>
<proteinExistence type="inferred from homology"/>
<evidence type="ECO:0000256" key="6">
    <source>
        <dbReference type="SAM" id="MobiDB-lite"/>
    </source>
</evidence>
<sequence length="385" mass="41577">MDGILLGLLIGLIVGALGCYLLARRRQQQLQDELGDAAERLSEANAALAAAEAESRLLSAQSQQDSSVLKALHPVAERLSDVQRQVALLERDRVEQYGQLAQQLQDAKAADALLLQTTHSLASTLRSTSARGRWGEVQLRRVVEAAGLLSHVDFSEQVQHSGEEGTQRPDMVVQLPAGKELILDAKVPLSAFLEAQETTDEALAANALQRHAKAVRSHVDALAAKKYWHGSTASPEVVICFLPAESILSVALNSDAQLLDYSLSKGVVLASPVSLLAVLKAVAFSWRQDVLTESARELFETSNQLYERLAKLGEHVEKLGGSIKSSVDKYNALVGSLEGRVLPTARKLNALDPETLSSPSLLNTQPRSLSAPELLEREETRHGGS</sequence>